<organism evidence="2 3">
    <name type="scientific">Cynoglossus semilaevis</name>
    <name type="common">Tongue sole</name>
    <dbReference type="NCBI Taxonomy" id="244447"/>
    <lineage>
        <taxon>Eukaryota</taxon>
        <taxon>Metazoa</taxon>
        <taxon>Chordata</taxon>
        <taxon>Craniata</taxon>
        <taxon>Vertebrata</taxon>
        <taxon>Euteleostomi</taxon>
        <taxon>Actinopterygii</taxon>
        <taxon>Neopterygii</taxon>
        <taxon>Teleostei</taxon>
        <taxon>Neoteleostei</taxon>
        <taxon>Acanthomorphata</taxon>
        <taxon>Carangaria</taxon>
        <taxon>Pleuronectiformes</taxon>
        <taxon>Pleuronectoidei</taxon>
        <taxon>Cynoglossidae</taxon>
        <taxon>Cynoglossinae</taxon>
        <taxon>Cynoglossus</taxon>
    </lineage>
</organism>
<evidence type="ECO:0000256" key="1">
    <source>
        <dbReference type="SAM" id="MobiDB-lite"/>
    </source>
</evidence>
<reference evidence="2 3" key="1">
    <citation type="journal article" date="2014" name="Nat. Genet.">
        <title>Whole-genome sequence of a flatfish provides insights into ZW sex chromosome evolution and adaptation to a benthic lifestyle.</title>
        <authorList>
            <person name="Chen S."/>
            <person name="Zhang G."/>
            <person name="Shao C."/>
            <person name="Huang Q."/>
            <person name="Liu G."/>
            <person name="Zhang P."/>
            <person name="Song W."/>
            <person name="An N."/>
            <person name="Chalopin D."/>
            <person name="Volff J.N."/>
            <person name="Hong Y."/>
            <person name="Li Q."/>
            <person name="Sha Z."/>
            <person name="Zhou H."/>
            <person name="Xie M."/>
            <person name="Yu Q."/>
            <person name="Liu Y."/>
            <person name="Xiang H."/>
            <person name="Wang N."/>
            <person name="Wu K."/>
            <person name="Yang C."/>
            <person name="Zhou Q."/>
            <person name="Liao X."/>
            <person name="Yang L."/>
            <person name="Hu Q."/>
            <person name="Zhang J."/>
            <person name="Meng L."/>
            <person name="Jin L."/>
            <person name="Tian Y."/>
            <person name="Lian J."/>
            <person name="Yang J."/>
            <person name="Miao G."/>
            <person name="Liu S."/>
            <person name="Liang Z."/>
            <person name="Yan F."/>
            <person name="Li Y."/>
            <person name="Sun B."/>
            <person name="Zhang H."/>
            <person name="Zhang J."/>
            <person name="Zhu Y."/>
            <person name="Du M."/>
            <person name="Zhao Y."/>
            <person name="Schartl M."/>
            <person name="Tang Q."/>
            <person name="Wang J."/>
        </authorList>
    </citation>
    <scope>NUCLEOTIDE SEQUENCE</scope>
</reference>
<protein>
    <submittedName>
        <fullName evidence="2">Uncharacterized protein</fullName>
    </submittedName>
</protein>
<evidence type="ECO:0000313" key="3">
    <source>
        <dbReference type="Proteomes" id="UP000265120"/>
    </source>
</evidence>
<dbReference type="AlphaFoldDB" id="A0A3P8X3G9"/>
<dbReference type="Proteomes" id="UP000265120">
    <property type="component" value="Chromosome 14"/>
</dbReference>
<reference evidence="2" key="2">
    <citation type="submission" date="2025-08" db="UniProtKB">
        <authorList>
            <consortium name="Ensembl"/>
        </authorList>
    </citation>
    <scope>IDENTIFICATION</scope>
</reference>
<reference evidence="2" key="3">
    <citation type="submission" date="2025-09" db="UniProtKB">
        <authorList>
            <consortium name="Ensembl"/>
        </authorList>
    </citation>
    <scope>IDENTIFICATION</scope>
</reference>
<feature type="region of interest" description="Disordered" evidence="1">
    <location>
        <begin position="66"/>
        <end position="92"/>
    </location>
</feature>
<feature type="compositionally biased region" description="Gly residues" evidence="1">
    <location>
        <begin position="8"/>
        <end position="24"/>
    </location>
</feature>
<proteinExistence type="predicted"/>
<accession>A0A3P8X3G9</accession>
<feature type="region of interest" description="Disordered" evidence="1">
    <location>
        <begin position="1"/>
        <end position="54"/>
    </location>
</feature>
<dbReference type="Ensembl" id="ENSCSET00000031950.1">
    <property type="protein sequence ID" value="ENSCSEP00000031540.1"/>
    <property type="gene ID" value="ENSCSEG00000020202.1"/>
</dbReference>
<evidence type="ECO:0000313" key="2">
    <source>
        <dbReference type="Ensembl" id="ENSCSEP00000031540.1"/>
    </source>
</evidence>
<name>A0A3P8X3G9_CYNSE</name>
<keyword evidence="3" id="KW-1185">Reference proteome</keyword>
<sequence length="92" mass="10004">QQNRGVGLDRGGGGRGGGGGGGGRLESFSGRRTHRSVPASRSERVQVGRFPSAQQKRLDEFPSFHENHIKNDPLMTEQPGAENQEFDRITVC</sequence>
<dbReference type="InParanoid" id="A0A3P8X3G9"/>